<evidence type="ECO:0000313" key="3">
    <source>
        <dbReference type="EMBL" id="UWP85819.1"/>
    </source>
</evidence>
<organism evidence="3 4">
    <name type="scientific">Dactylosporangium fulvum</name>
    <dbReference type="NCBI Taxonomy" id="53359"/>
    <lineage>
        <taxon>Bacteria</taxon>
        <taxon>Bacillati</taxon>
        <taxon>Actinomycetota</taxon>
        <taxon>Actinomycetes</taxon>
        <taxon>Micromonosporales</taxon>
        <taxon>Micromonosporaceae</taxon>
        <taxon>Dactylosporangium</taxon>
    </lineage>
</organism>
<dbReference type="Pfam" id="PF13148">
    <property type="entry name" value="DUF3987"/>
    <property type="match status" value="1"/>
</dbReference>
<evidence type="ECO:0000256" key="1">
    <source>
        <dbReference type="SAM" id="Coils"/>
    </source>
</evidence>
<dbReference type="InterPro" id="IPR025048">
    <property type="entry name" value="DUF3987"/>
</dbReference>
<protein>
    <submittedName>
        <fullName evidence="3">YfjI family protein</fullName>
    </submittedName>
</protein>
<feature type="coiled-coil region" evidence="1">
    <location>
        <begin position="150"/>
        <end position="208"/>
    </location>
</feature>
<sequence length="557" mass="61677">MNGDFDNDTWGPLRDQFEREGAAQLAKQNGQGTAPEAQKPLGLGATPFVAGHGYARRFPLDALPGQMRTYVEDLAVRKQVPVDLPALTMIGILHTLAGPRFMVRRDIDWRQPLNGYVVCAMASGASKSPAVDELRKGAYKAMRVFQEKHKEAVAQRIARLKADAEELHTQANRLANPSRSILEQKEEEENLRAQATAKEAEAEELAKNPPAAPRLLFDGDVTVEALCAKLATTEGTGGIIDDEGTFLRVAGGLYNGGKASNIGVLLVGFDGRYYEPERISRETKPIKRAVLSMFLSPQPGILASAMSDQVMDEAGFINRFWICVPGDLVGQRAERPSTYYKDVPAERRDRTGREWWENLLARIVETPIIGVDDEHEWQIDLDAAPTFDLTRGAWKRHREYEAEFEERLHPAKGDPKLKAWGSKHLARVLRLSAILHIAADGTTDDEIAESTMEDAIEIGRWGVEHYLRAGSVVGLSEGAGRIAEYIHASAHRAVTRARIGKKVFANRTPKRQIDSFVAELVAAGTHAVVEQPTGGRPRMWVREIDVTELPDRESDDD</sequence>
<keyword evidence="4" id="KW-1185">Reference proteome</keyword>
<reference evidence="3" key="1">
    <citation type="submission" date="2021-04" db="EMBL/GenBank/DDBJ databases">
        <authorList>
            <person name="Hartkoorn R.C."/>
            <person name="Beaudoing E."/>
            <person name="Hot D."/>
        </authorList>
    </citation>
    <scope>NUCLEOTIDE SEQUENCE</scope>
    <source>
        <strain evidence="3">NRRL B-16292</strain>
    </source>
</reference>
<keyword evidence="1" id="KW-0175">Coiled coil</keyword>
<dbReference type="EMBL" id="CP073720">
    <property type="protein sequence ID" value="UWP85819.1"/>
    <property type="molecule type" value="Genomic_DNA"/>
</dbReference>
<accession>A0ABY5W9C7</accession>
<reference evidence="3" key="2">
    <citation type="submission" date="2022-09" db="EMBL/GenBank/DDBJ databases">
        <title>Biosynthetic gene clusters of Dactylosporangioum fulvum.</title>
        <authorList>
            <person name="Caradec T."/>
        </authorList>
    </citation>
    <scope>NUCLEOTIDE SEQUENCE</scope>
    <source>
        <strain evidence="3">NRRL B-16292</strain>
    </source>
</reference>
<evidence type="ECO:0000256" key="2">
    <source>
        <dbReference type="SAM" id="MobiDB-lite"/>
    </source>
</evidence>
<feature type="region of interest" description="Disordered" evidence="2">
    <location>
        <begin position="21"/>
        <end position="41"/>
    </location>
</feature>
<dbReference type="Proteomes" id="UP001059617">
    <property type="component" value="Chromosome"/>
</dbReference>
<name>A0ABY5W9C7_9ACTN</name>
<dbReference type="RefSeq" id="WP_259864114.1">
    <property type="nucleotide sequence ID" value="NZ_CP073720.1"/>
</dbReference>
<proteinExistence type="predicted"/>
<evidence type="ECO:0000313" key="4">
    <source>
        <dbReference type="Proteomes" id="UP001059617"/>
    </source>
</evidence>
<gene>
    <name evidence="3" type="ORF">Dfulv_16865</name>
</gene>